<dbReference type="PROSITE" id="PS00460">
    <property type="entry name" value="GLUTATHIONE_PEROXID_1"/>
    <property type="match status" value="1"/>
</dbReference>
<name>A0A6J4IZS5_9BACT</name>
<keyword evidence="2 5" id="KW-0575">Peroxidase</keyword>
<keyword evidence="6" id="KW-0732">Signal</keyword>
<dbReference type="PANTHER" id="PTHR11592">
    <property type="entry name" value="GLUTATHIONE PEROXIDASE"/>
    <property type="match status" value="1"/>
</dbReference>
<dbReference type="InterPro" id="IPR000889">
    <property type="entry name" value="Glutathione_peroxidase"/>
</dbReference>
<evidence type="ECO:0000256" key="6">
    <source>
        <dbReference type="SAM" id="SignalP"/>
    </source>
</evidence>
<dbReference type="PRINTS" id="PR01011">
    <property type="entry name" value="GLUTPROXDASE"/>
</dbReference>
<keyword evidence="3 5" id="KW-0560">Oxidoreductase</keyword>
<feature type="active site" evidence="4">
    <location>
        <position position="67"/>
    </location>
</feature>
<organism evidence="7">
    <name type="scientific">uncultured Armatimonadetes bacterium</name>
    <dbReference type="NCBI Taxonomy" id="157466"/>
    <lineage>
        <taxon>Bacteria</taxon>
        <taxon>Bacillati</taxon>
        <taxon>Armatimonadota</taxon>
        <taxon>environmental samples</taxon>
    </lineage>
</organism>
<evidence type="ECO:0000256" key="1">
    <source>
        <dbReference type="ARBA" id="ARBA00006926"/>
    </source>
</evidence>
<dbReference type="GO" id="GO:0034599">
    <property type="term" value="P:cellular response to oxidative stress"/>
    <property type="evidence" value="ECO:0007669"/>
    <property type="project" value="TreeGrafter"/>
</dbReference>
<dbReference type="InterPro" id="IPR036249">
    <property type="entry name" value="Thioredoxin-like_sf"/>
</dbReference>
<feature type="signal peptide" evidence="6">
    <location>
        <begin position="1"/>
        <end position="28"/>
    </location>
</feature>
<dbReference type="CDD" id="cd00340">
    <property type="entry name" value="GSH_Peroxidase"/>
    <property type="match status" value="1"/>
</dbReference>
<gene>
    <name evidence="7" type="ORF">AVDCRST_MAG63-2634</name>
</gene>
<accession>A0A6J4IZS5</accession>
<dbReference type="FunFam" id="3.40.30.10:FF:000010">
    <property type="entry name" value="Glutathione peroxidase"/>
    <property type="match status" value="1"/>
</dbReference>
<evidence type="ECO:0000256" key="2">
    <source>
        <dbReference type="ARBA" id="ARBA00022559"/>
    </source>
</evidence>
<dbReference type="PIRSF" id="PIRSF000303">
    <property type="entry name" value="Glutathion_perox"/>
    <property type="match status" value="1"/>
</dbReference>
<dbReference type="PROSITE" id="PS51355">
    <property type="entry name" value="GLUTATHIONE_PEROXID_3"/>
    <property type="match status" value="1"/>
</dbReference>
<dbReference type="InterPro" id="IPR029759">
    <property type="entry name" value="GPX_AS"/>
</dbReference>
<protein>
    <recommendedName>
        <fullName evidence="5">Glutathione peroxidase</fullName>
    </recommendedName>
</protein>
<sequence length="203" mass="21689">MSNPALLCTLATLTAAVVLATLPPAAEAAPTAKGPLGFTVKNIDGKDVPLSRYKGNVVMIVNTASLCGNTPQYAKLETLYQKYKGRGLRILAFPANDFGQQEPGSNTEIKTFCSTKYRTTFDLFGKVSVKGADQAPLYRYLTSKGTNPKYGGDVEWNFAKFLVGRDGQVVGRFPAGKDPLAPDVVEVIEAQLAKQPAKTAAAK</sequence>
<dbReference type="Pfam" id="PF00255">
    <property type="entry name" value="GSHPx"/>
    <property type="match status" value="1"/>
</dbReference>
<evidence type="ECO:0000313" key="7">
    <source>
        <dbReference type="EMBL" id="CAA9265010.1"/>
    </source>
</evidence>
<dbReference type="EMBL" id="CADCTO010000338">
    <property type="protein sequence ID" value="CAA9265010.1"/>
    <property type="molecule type" value="Genomic_DNA"/>
</dbReference>
<proteinExistence type="inferred from homology"/>
<dbReference type="SUPFAM" id="SSF52833">
    <property type="entry name" value="Thioredoxin-like"/>
    <property type="match status" value="1"/>
</dbReference>
<evidence type="ECO:0000256" key="3">
    <source>
        <dbReference type="ARBA" id="ARBA00023002"/>
    </source>
</evidence>
<reference evidence="7" key="1">
    <citation type="submission" date="2020-02" db="EMBL/GenBank/DDBJ databases">
        <authorList>
            <person name="Meier V. D."/>
        </authorList>
    </citation>
    <scope>NUCLEOTIDE SEQUENCE</scope>
    <source>
        <strain evidence="7">AVDCRST_MAG63</strain>
    </source>
</reference>
<comment type="similarity">
    <text evidence="1 5">Belongs to the glutathione peroxidase family.</text>
</comment>
<dbReference type="Gene3D" id="3.40.30.10">
    <property type="entry name" value="Glutaredoxin"/>
    <property type="match status" value="1"/>
</dbReference>
<evidence type="ECO:0000256" key="4">
    <source>
        <dbReference type="PIRSR" id="PIRSR000303-1"/>
    </source>
</evidence>
<dbReference type="AlphaFoldDB" id="A0A6J4IZS5"/>
<dbReference type="PANTHER" id="PTHR11592:SF78">
    <property type="entry name" value="GLUTATHIONE PEROXIDASE"/>
    <property type="match status" value="1"/>
</dbReference>
<feature type="chain" id="PRO_5026867355" description="Glutathione peroxidase" evidence="6">
    <location>
        <begin position="29"/>
        <end position="203"/>
    </location>
</feature>
<evidence type="ECO:0000256" key="5">
    <source>
        <dbReference type="RuleBase" id="RU000499"/>
    </source>
</evidence>
<dbReference type="GO" id="GO:0004601">
    <property type="term" value="F:peroxidase activity"/>
    <property type="evidence" value="ECO:0007669"/>
    <property type="project" value="UniProtKB-KW"/>
</dbReference>